<sequence>MPTPSPFPILHLSADVAKTMEDYASFTILLLYAHHQLVNKKIVELAEDIVVSTAAEITEMDQRANEEGDGAPKPIQKTKRTSAYPDPVEDEDIELEETPTIPISTKKLSREALIFLSSRTADPSIFPLKFTDDLFSNNVEITKDVRDDLHFINHIADGMVTHQLFTQSSLHFVLQQLHQTNLTRREERVYRRLLDSPVFVQYNLIRNAIRKRLTRLIESIRTPLCRSRLHSIWYNSSHRAWLEWEAARSTSIATGEEAKTFHNTIFADEMKMRTDVIKGHVEEKDIPPKLKSRVDSATFQALLEFTLSDPPFLSQHYAIQIAQAITSQLPPPSKNHPEAVQVCKTLIDWAFSDLFQRAYTFPLIEQFFPKLNGKELLTVAKHFLRLTKTFDQSMAEREPEVFEILRNFWDYFNRKKETKPAPEPTHRTIINDDDVEDEEEENQSRTVHQTEMLRDDDDDEHPPSPKPSKKPEAKNTQAQTRGVRKGARVLKGSV</sequence>
<feature type="compositionally biased region" description="Acidic residues" evidence="1">
    <location>
        <begin position="431"/>
        <end position="441"/>
    </location>
</feature>
<evidence type="ECO:0000313" key="2">
    <source>
        <dbReference type="EMBL" id="KAK2940713.1"/>
    </source>
</evidence>
<protein>
    <recommendedName>
        <fullName evidence="4">Symplekin/Pta1 N-terminal domain-containing protein</fullName>
    </recommendedName>
</protein>
<reference evidence="2 3" key="1">
    <citation type="journal article" date="2022" name="bioRxiv">
        <title>Genomics of Preaxostyla Flagellates Illuminates Evolutionary Transitions and the Path Towards Mitochondrial Loss.</title>
        <authorList>
            <person name="Novak L.V.F."/>
            <person name="Treitli S.C."/>
            <person name="Pyrih J."/>
            <person name="Halakuc P."/>
            <person name="Pipaliya S.V."/>
            <person name="Vacek V."/>
            <person name="Brzon O."/>
            <person name="Soukal P."/>
            <person name="Eme L."/>
            <person name="Dacks J.B."/>
            <person name="Karnkowska A."/>
            <person name="Elias M."/>
            <person name="Hampl V."/>
        </authorList>
    </citation>
    <scope>NUCLEOTIDE SEQUENCE [LARGE SCALE GENOMIC DNA]</scope>
    <source>
        <strain evidence="2">NAU3</strain>
        <tissue evidence="2">Gut</tissue>
    </source>
</reference>
<proteinExistence type="predicted"/>
<evidence type="ECO:0008006" key="4">
    <source>
        <dbReference type="Google" id="ProtNLM"/>
    </source>
</evidence>
<dbReference type="EMBL" id="JARBJD010000619">
    <property type="protein sequence ID" value="KAK2940713.1"/>
    <property type="molecule type" value="Genomic_DNA"/>
</dbReference>
<name>A0ABQ9WN10_9EUKA</name>
<evidence type="ECO:0000313" key="3">
    <source>
        <dbReference type="Proteomes" id="UP001281761"/>
    </source>
</evidence>
<dbReference type="Proteomes" id="UP001281761">
    <property type="component" value="Unassembled WGS sequence"/>
</dbReference>
<feature type="region of interest" description="Disordered" evidence="1">
    <location>
        <begin position="416"/>
        <end position="494"/>
    </location>
</feature>
<gene>
    <name evidence="2" type="ORF">BLNAU_24389</name>
</gene>
<feature type="compositionally biased region" description="Basic and acidic residues" evidence="1">
    <location>
        <begin position="416"/>
        <end position="430"/>
    </location>
</feature>
<accession>A0ABQ9WN10</accession>
<feature type="region of interest" description="Disordered" evidence="1">
    <location>
        <begin position="60"/>
        <end position="86"/>
    </location>
</feature>
<comment type="caution">
    <text evidence="2">The sequence shown here is derived from an EMBL/GenBank/DDBJ whole genome shotgun (WGS) entry which is preliminary data.</text>
</comment>
<evidence type="ECO:0000256" key="1">
    <source>
        <dbReference type="SAM" id="MobiDB-lite"/>
    </source>
</evidence>
<keyword evidence="3" id="KW-1185">Reference proteome</keyword>
<organism evidence="2 3">
    <name type="scientific">Blattamonas nauphoetae</name>
    <dbReference type="NCBI Taxonomy" id="2049346"/>
    <lineage>
        <taxon>Eukaryota</taxon>
        <taxon>Metamonada</taxon>
        <taxon>Preaxostyla</taxon>
        <taxon>Oxymonadida</taxon>
        <taxon>Blattamonas</taxon>
    </lineage>
</organism>